<dbReference type="Pfam" id="PF02518">
    <property type="entry name" value="HATPase_c"/>
    <property type="match status" value="1"/>
</dbReference>
<dbReference type="Gene3D" id="3.30.565.10">
    <property type="entry name" value="Histidine kinase-like ATPase, C-terminal domain"/>
    <property type="match status" value="1"/>
</dbReference>
<evidence type="ECO:0000313" key="3">
    <source>
        <dbReference type="EMBL" id="RKP34324.1"/>
    </source>
</evidence>
<dbReference type="GO" id="GO:0004740">
    <property type="term" value="F:pyruvate dehydrogenase (acetyl-transferring) kinase activity"/>
    <property type="evidence" value="ECO:0007669"/>
    <property type="project" value="TreeGrafter"/>
</dbReference>
<feature type="non-terminal residue" evidence="3">
    <location>
        <position position="102"/>
    </location>
</feature>
<protein>
    <recommendedName>
        <fullName evidence="1">Protein-serine/threonine kinase</fullName>
        <ecNumber evidence="1">2.7.11.-</ecNumber>
    </recommendedName>
</protein>
<dbReference type="STRING" id="215637.A0A4P9ZLY0"/>
<name>A0A4P9ZLY0_9FUNG</name>
<dbReference type="AlphaFoldDB" id="A0A4P9ZLY0"/>
<dbReference type="InterPro" id="IPR039028">
    <property type="entry name" value="BCKD/PDK"/>
</dbReference>
<reference evidence="4" key="1">
    <citation type="journal article" date="2018" name="Nat. Microbiol.">
        <title>Leveraging single-cell genomics to expand the fungal tree of life.</title>
        <authorList>
            <person name="Ahrendt S.R."/>
            <person name="Quandt C.A."/>
            <person name="Ciobanu D."/>
            <person name="Clum A."/>
            <person name="Salamov A."/>
            <person name="Andreopoulos B."/>
            <person name="Cheng J.F."/>
            <person name="Woyke T."/>
            <person name="Pelin A."/>
            <person name="Henrissat B."/>
            <person name="Reynolds N.K."/>
            <person name="Benny G.L."/>
            <person name="Smith M.E."/>
            <person name="James T.Y."/>
            <person name="Grigoriev I.V."/>
        </authorList>
    </citation>
    <scope>NUCLEOTIDE SEQUENCE [LARGE SCALE GENOMIC DNA]</scope>
    <source>
        <strain evidence="4">RSA 468</strain>
    </source>
</reference>
<dbReference type="GO" id="GO:0005524">
    <property type="term" value="F:ATP binding"/>
    <property type="evidence" value="ECO:0007669"/>
    <property type="project" value="UniProtKB-UniRule"/>
</dbReference>
<keyword evidence="4" id="KW-1185">Reference proteome</keyword>
<feature type="domain" description="Histidine kinase/HSP90-like ATPase" evidence="2">
    <location>
        <begin position="4"/>
        <end position="95"/>
    </location>
</feature>
<dbReference type="EC" id="2.7.11.-" evidence="1"/>
<dbReference type="GO" id="GO:0010906">
    <property type="term" value="P:regulation of glucose metabolic process"/>
    <property type="evidence" value="ECO:0007669"/>
    <property type="project" value="TreeGrafter"/>
</dbReference>
<dbReference type="Proteomes" id="UP000268162">
    <property type="component" value="Unassembled WGS sequence"/>
</dbReference>
<dbReference type="InterPro" id="IPR036890">
    <property type="entry name" value="HATPase_C_sf"/>
</dbReference>
<comment type="similarity">
    <text evidence="1">Belongs to the PDK/BCKDK protein kinase family.</text>
</comment>
<dbReference type="PANTHER" id="PTHR11947">
    <property type="entry name" value="PYRUVATE DEHYDROGENASE KINASE"/>
    <property type="match status" value="1"/>
</dbReference>
<keyword evidence="1" id="KW-0496">Mitochondrion</keyword>
<accession>A0A4P9ZLY0</accession>
<proteinExistence type="inferred from homology"/>
<dbReference type="PANTHER" id="PTHR11947:SF3">
    <property type="entry name" value="[PYRUVATE DEHYDROGENASE (ACETYL-TRANSFERRING)] KINASE, MITOCHONDRIAL"/>
    <property type="match status" value="1"/>
</dbReference>
<keyword evidence="1" id="KW-0067">ATP-binding</keyword>
<keyword evidence="1" id="KW-0808">Transferase</keyword>
<keyword evidence="1" id="KW-0547">Nucleotide-binding</keyword>
<comment type="subcellular location">
    <subcellularLocation>
        <location evidence="1">Mitochondrion matrix</location>
    </subcellularLocation>
</comment>
<feature type="non-terminal residue" evidence="3">
    <location>
        <position position="1"/>
    </location>
</feature>
<dbReference type="EMBL" id="ML003250">
    <property type="protein sequence ID" value="RKP34324.1"/>
    <property type="molecule type" value="Genomic_DNA"/>
</dbReference>
<evidence type="ECO:0000256" key="1">
    <source>
        <dbReference type="RuleBase" id="RU366032"/>
    </source>
</evidence>
<organism evidence="3 4">
    <name type="scientific">Dimargaris cristalligena</name>
    <dbReference type="NCBI Taxonomy" id="215637"/>
    <lineage>
        <taxon>Eukaryota</taxon>
        <taxon>Fungi</taxon>
        <taxon>Fungi incertae sedis</taxon>
        <taxon>Zoopagomycota</taxon>
        <taxon>Kickxellomycotina</taxon>
        <taxon>Dimargaritomycetes</taxon>
        <taxon>Dimargaritales</taxon>
        <taxon>Dimargaritaceae</taxon>
        <taxon>Dimargaris</taxon>
    </lineage>
</organism>
<keyword evidence="1" id="KW-0418">Kinase</keyword>
<evidence type="ECO:0000259" key="2">
    <source>
        <dbReference type="Pfam" id="PF02518"/>
    </source>
</evidence>
<dbReference type="GO" id="GO:0005759">
    <property type="term" value="C:mitochondrial matrix"/>
    <property type="evidence" value="ECO:0007669"/>
    <property type="project" value="UniProtKB-SubCell"/>
</dbReference>
<dbReference type="SUPFAM" id="SSF55874">
    <property type="entry name" value="ATPase domain of HSP90 chaperone/DNA topoisomerase II/histidine kinase"/>
    <property type="match status" value="1"/>
</dbReference>
<dbReference type="InterPro" id="IPR003594">
    <property type="entry name" value="HATPase_dom"/>
</dbReference>
<sequence length="102" mass="11211">PAVRLTIVGGAEDVAFKVSDEAGGISLSKMDQLWRHTYDQPIAASRRTFSPQLSLLGSPFNLPVARLIARHFGGDLSLVSMEGHGTDTYLHLPRRKSYMESL</sequence>
<gene>
    <name evidence="3" type="ORF">BJ085DRAFT_4153</name>
</gene>
<evidence type="ECO:0000313" key="4">
    <source>
        <dbReference type="Proteomes" id="UP000268162"/>
    </source>
</evidence>